<dbReference type="SUPFAM" id="SSF82199">
    <property type="entry name" value="SET domain"/>
    <property type="match status" value="1"/>
</dbReference>
<evidence type="ECO:0000313" key="3">
    <source>
        <dbReference type="EMBL" id="ETO14634.1"/>
    </source>
</evidence>
<accession>X6ML85</accession>
<protein>
    <recommendedName>
        <fullName evidence="2">SET domain-containing protein</fullName>
    </recommendedName>
</protein>
<proteinExistence type="predicted"/>
<feature type="transmembrane region" description="Helical" evidence="1">
    <location>
        <begin position="157"/>
        <end position="180"/>
    </location>
</feature>
<dbReference type="Gene3D" id="2.170.270.10">
    <property type="entry name" value="SET domain"/>
    <property type="match status" value="1"/>
</dbReference>
<feature type="transmembrane region" description="Helical" evidence="1">
    <location>
        <begin position="192"/>
        <end position="210"/>
    </location>
</feature>
<dbReference type="EMBL" id="ASPP01019899">
    <property type="protein sequence ID" value="ETO14634.1"/>
    <property type="molecule type" value="Genomic_DNA"/>
</dbReference>
<keyword evidence="4" id="KW-1185">Reference proteome</keyword>
<keyword evidence="1" id="KW-0812">Transmembrane</keyword>
<dbReference type="InterPro" id="IPR046341">
    <property type="entry name" value="SET_dom_sf"/>
</dbReference>
<gene>
    <name evidence="3" type="ORF">RFI_22733</name>
</gene>
<dbReference type="AlphaFoldDB" id="X6ML85"/>
<organism evidence="3 4">
    <name type="scientific">Reticulomyxa filosa</name>
    <dbReference type="NCBI Taxonomy" id="46433"/>
    <lineage>
        <taxon>Eukaryota</taxon>
        <taxon>Sar</taxon>
        <taxon>Rhizaria</taxon>
        <taxon>Retaria</taxon>
        <taxon>Foraminifera</taxon>
        <taxon>Monothalamids</taxon>
        <taxon>Reticulomyxidae</taxon>
        <taxon>Reticulomyxa</taxon>
    </lineage>
</organism>
<dbReference type="Proteomes" id="UP000023152">
    <property type="component" value="Unassembled WGS sequence"/>
</dbReference>
<comment type="caution">
    <text evidence="3">The sequence shown here is derived from an EMBL/GenBank/DDBJ whole genome shotgun (WGS) entry which is preliminary data.</text>
</comment>
<dbReference type="InterPro" id="IPR001214">
    <property type="entry name" value="SET_dom"/>
</dbReference>
<feature type="transmembrane region" description="Helical" evidence="1">
    <location>
        <begin position="132"/>
        <end position="151"/>
    </location>
</feature>
<sequence>MSIGRFVNHNNRANISNYNVLNKFENGKRAEDIMPNPSDRKWLSDPSTVVHWDCIAMRDIQKGEEITQNYNELDSFQWPWFVKLYERYETDRFEEGEWVKGSKQLELMKQKQAENLFWTNKKKKRGNRGHQMMKNFYFIFLVIRLVLRVIIAYFRLLLFFVVVVLLNFALRTIFSFVLFIKYKFNVLEPFANFFEKSVNLLILFFSLVFLNNLKDKVFLK</sequence>
<keyword evidence="1" id="KW-0472">Membrane</keyword>
<feature type="domain" description="SET" evidence="2">
    <location>
        <begin position="1"/>
        <end position="71"/>
    </location>
</feature>
<reference evidence="3 4" key="1">
    <citation type="journal article" date="2013" name="Curr. Biol.">
        <title>The Genome of the Foraminiferan Reticulomyxa filosa.</title>
        <authorList>
            <person name="Glockner G."/>
            <person name="Hulsmann N."/>
            <person name="Schleicher M."/>
            <person name="Noegel A.A."/>
            <person name="Eichinger L."/>
            <person name="Gallinger C."/>
            <person name="Pawlowski J."/>
            <person name="Sierra R."/>
            <person name="Euteneuer U."/>
            <person name="Pillet L."/>
            <person name="Moustafa A."/>
            <person name="Platzer M."/>
            <person name="Groth M."/>
            <person name="Szafranski K."/>
            <person name="Schliwa M."/>
        </authorList>
    </citation>
    <scope>NUCLEOTIDE SEQUENCE [LARGE SCALE GENOMIC DNA]</scope>
</reference>
<evidence type="ECO:0000256" key="1">
    <source>
        <dbReference type="SAM" id="Phobius"/>
    </source>
</evidence>
<evidence type="ECO:0000313" key="4">
    <source>
        <dbReference type="Proteomes" id="UP000023152"/>
    </source>
</evidence>
<dbReference type="PROSITE" id="PS50280">
    <property type="entry name" value="SET"/>
    <property type="match status" value="1"/>
</dbReference>
<keyword evidence="1" id="KW-1133">Transmembrane helix</keyword>
<evidence type="ECO:0000259" key="2">
    <source>
        <dbReference type="PROSITE" id="PS50280"/>
    </source>
</evidence>
<name>X6ML85_RETFI</name>